<gene>
    <name evidence="4" type="ORF">TRAPUB_1206</name>
</gene>
<evidence type="ECO:0000259" key="3">
    <source>
        <dbReference type="Pfam" id="PF13359"/>
    </source>
</evidence>
<evidence type="ECO:0000313" key="5">
    <source>
        <dbReference type="Proteomes" id="UP000184267"/>
    </source>
</evidence>
<keyword evidence="2" id="KW-0479">Metal-binding</keyword>
<keyword evidence="5" id="KW-1185">Reference proteome</keyword>
<reference evidence="4 5" key="1">
    <citation type="submission" date="2016-10" db="EMBL/GenBank/DDBJ databases">
        <title>Genome sequence of the basidiomycete white-rot fungus Trametes pubescens.</title>
        <authorList>
            <person name="Makela M.R."/>
            <person name="Granchi Z."/>
            <person name="Peng M."/>
            <person name="De Vries R.P."/>
            <person name="Grigoriev I."/>
            <person name="Riley R."/>
            <person name="Hilden K."/>
        </authorList>
    </citation>
    <scope>NUCLEOTIDE SEQUENCE [LARGE SCALE GENOMIC DNA]</scope>
    <source>
        <strain evidence="4 5">FBCC735</strain>
    </source>
</reference>
<dbReference type="InterPro" id="IPR027806">
    <property type="entry name" value="HARBI1_dom"/>
</dbReference>
<dbReference type="AlphaFoldDB" id="A0A1M2VJX5"/>
<protein>
    <recommendedName>
        <fullName evidence="3">DDE Tnp4 domain-containing protein</fullName>
    </recommendedName>
</protein>
<accession>A0A1M2VJX5</accession>
<comment type="caution">
    <text evidence="4">The sequence shown here is derived from an EMBL/GenBank/DDBJ whole genome shotgun (WGS) entry which is preliminary data.</text>
</comment>
<sequence length="392" mass="43604">MHSAQSGSGESSAEDDLNEVAILAAAVTALGSKEARLERAEKRLPSRRYLRRPQLLPDPRNNTPWQVLCDSQDDRAFITTMGIDCATFEYILDSGFRMQWESLAIPRTDADPAGAPRLGRRSLTAEGALGLIYHFLTSAMPDTALQQIFALVPSTVSRYRSFAIIILRDVLRTIPEAAIEWWATEEECEEDSELIRARHPLLTEAIGSIDGLNLLAASSDNTDVENATYNGWLHGHFTSCVLAFSPQGVIKAAVLNAPGSWHDAKITCPIYDKLRDKTLLGYYLVADTAFPRGTSSIAGRIQAPLKAGQTVPTNAQERDALLARNRQLLSYWQTAEWGMRHLRASFGRLRVPLDINDPEGRLTLLEVCCRSCNVRTVRVGVSKIRTVYTRYW</sequence>
<dbReference type="OMA" id="VEEHRPW"/>
<comment type="cofactor">
    <cofactor evidence="1">
        <name>a divalent metal cation</name>
        <dbReference type="ChEBI" id="CHEBI:60240"/>
    </cofactor>
</comment>
<dbReference type="PANTHER" id="PTHR48471">
    <property type="entry name" value="DDE TNP4 DOMAIN-CONTAINING PROTEIN"/>
    <property type="match status" value="1"/>
</dbReference>
<dbReference type="Pfam" id="PF13359">
    <property type="entry name" value="DDE_Tnp_4"/>
    <property type="match status" value="1"/>
</dbReference>
<organism evidence="4 5">
    <name type="scientific">Trametes pubescens</name>
    <name type="common">White-rot fungus</name>
    <dbReference type="NCBI Taxonomy" id="154538"/>
    <lineage>
        <taxon>Eukaryota</taxon>
        <taxon>Fungi</taxon>
        <taxon>Dikarya</taxon>
        <taxon>Basidiomycota</taxon>
        <taxon>Agaricomycotina</taxon>
        <taxon>Agaricomycetes</taxon>
        <taxon>Polyporales</taxon>
        <taxon>Polyporaceae</taxon>
        <taxon>Trametes</taxon>
    </lineage>
</organism>
<evidence type="ECO:0000256" key="2">
    <source>
        <dbReference type="ARBA" id="ARBA00022723"/>
    </source>
</evidence>
<dbReference type="GO" id="GO:0046872">
    <property type="term" value="F:metal ion binding"/>
    <property type="evidence" value="ECO:0007669"/>
    <property type="project" value="UniProtKB-KW"/>
</dbReference>
<dbReference type="Proteomes" id="UP000184267">
    <property type="component" value="Unassembled WGS sequence"/>
</dbReference>
<evidence type="ECO:0000256" key="1">
    <source>
        <dbReference type="ARBA" id="ARBA00001968"/>
    </source>
</evidence>
<name>A0A1M2VJX5_TRAPU</name>
<dbReference type="OrthoDB" id="78198at2759"/>
<proteinExistence type="predicted"/>
<dbReference type="EMBL" id="MNAD01001104">
    <property type="protein sequence ID" value="OJT07899.1"/>
    <property type="molecule type" value="Genomic_DNA"/>
</dbReference>
<evidence type="ECO:0000313" key="4">
    <source>
        <dbReference type="EMBL" id="OJT07899.1"/>
    </source>
</evidence>
<feature type="domain" description="DDE Tnp4" evidence="3">
    <location>
        <begin position="210"/>
        <end position="370"/>
    </location>
</feature>
<dbReference type="PANTHER" id="PTHR48471:SF1">
    <property type="entry name" value="DDE TNP4 DOMAIN-CONTAINING PROTEIN"/>
    <property type="match status" value="1"/>
</dbReference>